<dbReference type="SUPFAM" id="SSF52540">
    <property type="entry name" value="P-loop containing nucleoside triphosphate hydrolases"/>
    <property type="match status" value="1"/>
</dbReference>
<feature type="transmembrane region" description="Helical" evidence="3">
    <location>
        <begin position="33"/>
        <end position="54"/>
    </location>
</feature>
<dbReference type="InterPro" id="IPR027417">
    <property type="entry name" value="P-loop_NTPase"/>
</dbReference>
<dbReference type="Gene3D" id="3.40.50.300">
    <property type="entry name" value="P-loop containing nucleotide triphosphate hydrolases"/>
    <property type="match status" value="1"/>
</dbReference>
<accession>A0ABM1F9U8</accession>
<dbReference type="RefSeq" id="XP_014681219.1">
    <property type="nucleotide sequence ID" value="XM_014825733.1"/>
</dbReference>
<dbReference type="Pfam" id="PF00685">
    <property type="entry name" value="Sulfotransfer_1"/>
    <property type="match status" value="1"/>
</dbReference>
<evidence type="ECO:0000256" key="3">
    <source>
        <dbReference type="SAM" id="Phobius"/>
    </source>
</evidence>
<feature type="domain" description="Sulfotransferase" evidence="4">
    <location>
        <begin position="105"/>
        <end position="348"/>
    </location>
</feature>
<sequence length="360" mass="41538">MSCCNYEMCGRRLFTGTSTMPSLPNMSTIDTKLVVVGVAATAAVGIATYAFSLYRRMQNKIAGLKSVKIEGPPALTLYQAPGTRIYCRGAQILMQDAIDNLEVYPEDVWVITYPKCGTTWTQEIVWLVCNNADTETANAVELDTRFPFFEYPFINRRPTIRKMPSPRLIKTHLALPVLPYQIVEKKPKIIYTMRNPKDTCVSMYHFIKMLTPFNYKGNFEEFAKEFFMGVTVGHGSFWDHHRDYWRLKDEMNILILKYEDLITDLAKEVKKIAAFLDKELTEEQVQTIVEHCTFKTMKNNSASNQSHMQNIGFTRAGMGDFMRKGKIGDWKNYFTPELNNMVDQLNKKYLEPEGLTFDYE</sequence>
<evidence type="ECO:0000313" key="6">
    <source>
        <dbReference type="RefSeq" id="XP_014681219.1"/>
    </source>
</evidence>
<gene>
    <name evidence="6" type="primary">LOC106821084</name>
</gene>
<proteinExistence type="inferred from homology"/>
<dbReference type="InterPro" id="IPR000863">
    <property type="entry name" value="Sulfotransferase_dom"/>
</dbReference>
<dbReference type="GeneID" id="106821084"/>
<evidence type="ECO:0000259" key="4">
    <source>
        <dbReference type="Pfam" id="PF00685"/>
    </source>
</evidence>
<name>A0ABM1F9U8_PRICU</name>
<keyword evidence="3" id="KW-0812">Transmembrane</keyword>
<dbReference type="PANTHER" id="PTHR11783">
    <property type="entry name" value="SULFOTRANSFERASE SULT"/>
    <property type="match status" value="1"/>
</dbReference>
<reference evidence="6" key="1">
    <citation type="submission" date="2025-08" db="UniProtKB">
        <authorList>
            <consortium name="RefSeq"/>
        </authorList>
    </citation>
    <scope>IDENTIFICATION</scope>
</reference>
<keyword evidence="3" id="KW-0472">Membrane</keyword>
<evidence type="ECO:0000256" key="2">
    <source>
        <dbReference type="ARBA" id="ARBA00022679"/>
    </source>
</evidence>
<keyword evidence="3" id="KW-1133">Transmembrane helix</keyword>
<comment type="similarity">
    <text evidence="1">Belongs to the sulfotransferase 1 family.</text>
</comment>
<keyword evidence="5" id="KW-1185">Reference proteome</keyword>
<evidence type="ECO:0000256" key="1">
    <source>
        <dbReference type="ARBA" id="ARBA00005771"/>
    </source>
</evidence>
<dbReference type="Proteomes" id="UP000695022">
    <property type="component" value="Unplaced"/>
</dbReference>
<keyword evidence="2" id="KW-0808">Transferase</keyword>
<organism evidence="5 6">
    <name type="scientific">Priapulus caudatus</name>
    <name type="common">Priapulid worm</name>
    <dbReference type="NCBI Taxonomy" id="37621"/>
    <lineage>
        <taxon>Eukaryota</taxon>
        <taxon>Metazoa</taxon>
        <taxon>Ecdysozoa</taxon>
        <taxon>Scalidophora</taxon>
        <taxon>Priapulida</taxon>
        <taxon>Priapulimorpha</taxon>
        <taxon>Priapulimorphida</taxon>
        <taxon>Priapulidae</taxon>
        <taxon>Priapulus</taxon>
    </lineage>
</organism>
<protein>
    <submittedName>
        <fullName evidence="6">Sulfotransferase family cytosolic 1B member 1-like isoform X1</fullName>
    </submittedName>
</protein>
<evidence type="ECO:0000313" key="5">
    <source>
        <dbReference type="Proteomes" id="UP000695022"/>
    </source>
</evidence>